<name>A0A0A9F0I0_ARUDO</name>
<proteinExistence type="predicted"/>
<dbReference type="EMBL" id="GBRH01191371">
    <property type="protein sequence ID" value="JAE06525.1"/>
    <property type="molecule type" value="Transcribed_RNA"/>
</dbReference>
<dbReference type="AlphaFoldDB" id="A0A0A9F0I0"/>
<evidence type="ECO:0000313" key="1">
    <source>
        <dbReference type="EMBL" id="JAE06525.1"/>
    </source>
</evidence>
<protein>
    <submittedName>
        <fullName evidence="1">Uncharacterized protein</fullName>
    </submittedName>
</protein>
<sequence length="82" mass="9812">MRSPATMSVNIWTNNVKQRQDLHHRRHAISVTCYQYYKLYILGRVNSYYLVTVQQRGIKNKELVFAGFLSKIFFPVLYCHEQ</sequence>
<accession>A0A0A9F0I0</accession>
<organism evidence="1">
    <name type="scientific">Arundo donax</name>
    <name type="common">Giant reed</name>
    <name type="synonym">Donax arundinaceus</name>
    <dbReference type="NCBI Taxonomy" id="35708"/>
    <lineage>
        <taxon>Eukaryota</taxon>
        <taxon>Viridiplantae</taxon>
        <taxon>Streptophyta</taxon>
        <taxon>Embryophyta</taxon>
        <taxon>Tracheophyta</taxon>
        <taxon>Spermatophyta</taxon>
        <taxon>Magnoliopsida</taxon>
        <taxon>Liliopsida</taxon>
        <taxon>Poales</taxon>
        <taxon>Poaceae</taxon>
        <taxon>PACMAD clade</taxon>
        <taxon>Arundinoideae</taxon>
        <taxon>Arundineae</taxon>
        <taxon>Arundo</taxon>
    </lineage>
</organism>
<reference evidence="1" key="1">
    <citation type="submission" date="2014-09" db="EMBL/GenBank/DDBJ databases">
        <authorList>
            <person name="Magalhaes I.L.F."/>
            <person name="Oliveira U."/>
            <person name="Santos F.R."/>
            <person name="Vidigal T.H.D.A."/>
            <person name="Brescovit A.D."/>
            <person name="Santos A.J."/>
        </authorList>
    </citation>
    <scope>NUCLEOTIDE SEQUENCE</scope>
    <source>
        <tissue evidence="1">Shoot tissue taken approximately 20 cm above the soil surface</tissue>
    </source>
</reference>
<reference evidence="1" key="2">
    <citation type="journal article" date="2015" name="Data Brief">
        <title>Shoot transcriptome of the giant reed, Arundo donax.</title>
        <authorList>
            <person name="Barrero R.A."/>
            <person name="Guerrero F.D."/>
            <person name="Moolhuijzen P."/>
            <person name="Goolsby J.A."/>
            <person name="Tidwell J."/>
            <person name="Bellgard S.E."/>
            <person name="Bellgard M.I."/>
        </authorList>
    </citation>
    <scope>NUCLEOTIDE SEQUENCE</scope>
    <source>
        <tissue evidence="1">Shoot tissue taken approximately 20 cm above the soil surface</tissue>
    </source>
</reference>